<comment type="subcellular location">
    <subcellularLocation>
        <location evidence="1">Membrane</location>
    </subcellularLocation>
</comment>
<evidence type="ECO:0000313" key="8">
    <source>
        <dbReference type="EMBL" id="RJE18038.1"/>
    </source>
</evidence>
<dbReference type="PANTHER" id="PTHR11863">
    <property type="entry name" value="STEROL DESATURASE"/>
    <property type="match status" value="1"/>
</dbReference>
<keyword evidence="9" id="KW-1185">Reference proteome</keyword>
<feature type="transmembrane region" description="Helical" evidence="6">
    <location>
        <begin position="33"/>
        <end position="53"/>
    </location>
</feature>
<dbReference type="InterPro" id="IPR050307">
    <property type="entry name" value="Sterol_Desaturase_Related"/>
</dbReference>
<evidence type="ECO:0000256" key="4">
    <source>
        <dbReference type="ARBA" id="ARBA00023136"/>
    </source>
</evidence>
<dbReference type="InterPro" id="IPR006694">
    <property type="entry name" value="Fatty_acid_hydroxylase"/>
</dbReference>
<evidence type="ECO:0000256" key="2">
    <source>
        <dbReference type="ARBA" id="ARBA00022692"/>
    </source>
</evidence>
<name>A0A3A2Z4N6_9EURO</name>
<feature type="transmembrane region" description="Helical" evidence="6">
    <location>
        <begin position="194"/>
        <end position="218"/>
    </location>
</feature>
<proteinExistence type="predicted"/>
<feature type="region of interest" description="Disordered" evidence="5">
    <location>
        <begin position="357"/>
        <end position="412"/>
    </location>
</feature>
<gene>
    <name evidence="8" type="ORF">PHISCL_09621</name>
</gene>
<dbReference type="GO" id="GO:0016491">
    <property type="term" value="F:oxidoreductase activity"/>
    <property type="evidence" value="ECO:0007669"/>
    <property type="project" value="InterPro"/>
</dbReference>
<dbReference type="OrthoDB" id="408954at2759"/>
<dbReference type="GO" id="GO:0016020">
    <property type="term" value="C:membrane"/>
    <property type="evidence" value="ECO:0007669"/>
    <property type="project" value="UniProtKB-SubCell"/>
</dbReference>
<evidence type="ECO:0000256" key="3">
    <source>
        <dbReference type="ARBA" id="ARBA00022989"/>
    </source>
</evidence>
<dbReference type="AlphaFoldDB" id="A0A3A2Z4N6"/>
<reference evidence="9" key="1">
    <citation type="submission" date="2017-02" db="EMBL/GenBank/DDBJ databases">
        <authorList>
            <person name="Tafer H."/>
            <person name="Lopandic K."/>
        </authorList>
    </citation>
    <scope>NUCLEOTIDE SEQUENCE [LARGE SCALE GENOMIC DNA]</scope>
    <source>
        <strain evidence="9">CBS 366.77</strain>
    </source>
</reference>
<feature type="compositionally biased region" description="Polar residues" evidence="5">
    <location>
        <begin position="370"/>
        <end position="394"/>
    </location>
</feature>
<organism evidence="8 9">
    <name type="scientific">Aspergillus sclerotialis</name>
    <dbReference type="NCBI Taxonomy" id="2070753"/>
    <lineage>
        <taxon>Eukaryota</taxon>
        <taxon>Fungi</taxon>
        <taxon>Dikarya</taxon>
        <taxon>Ascomycota</taxon>
        <taxon>Pezizomycotina</taxon>
        <taxon>Eurotiomycetes</taxon>
        <taxon>Eurotiomycetidae</taxon>
        <taxon>Eurotiales</taxon>
        <taxon>Aspergillaceae</taxon>
        <taxon>Aspergillus</taxon>
        <taxon>Aspergillus subgen. Polypaecilum</taxon>
    </lineage>
</organism>
<dbReference type="EMBL" id="MVGC01000639">
    <property type="protein sequence ID" value="RJE18038.1"/>
    <property type="molecule type" value="Genomic_DNA"/>
</dbReference>
<keyword evidence="3 6" id="KW-1133">Transmembrane helix</keyword>
<feature type="compositionally biased region" description="Basic and acidic residues" evidence="5">
    <location>
        <begin position="357"/>
        <end position="369"/>
    </location>
</feature>
<dbReference type="GO" id="GO:0008610">
    <property type="term" value="P:lipid biosynthetic process"/>
    <property type="evidence" value="ECO:0007669"/>
    <property type="project" value="InterPro"/>
</dbReference>
<protein>
    <submittedName>
        <fullName evidence="8">Sphinganine hydroxylase Sur2</fullName>
    </submittedName>
</protein>
<evidence type="ECO:0000313" key="9">
    <source>
        <dbReference type="Proteomes" id="UP000266188"/>
    </source>
</evidence>
<comment type="caution">
    <text evidence="8">The sequence shown here is derived from an EMBL/GenBank/DDBJ whole genome shotgun (WGS) entry which is preliminary data.</text>
</comment>
<evidence type="ECO:0000256" key="6">
    <source>
        <dbReference type="SAM" id="Phobius"/>
    </source>
</evidence>
<evidence type="ECO:0000256" key="5">
    <source>
        <dbReference type="SAM" id="MobiDB-lite"/>
    </source>
</evidence>
<accession>A0A3A2Z4N6</accession>
<keyword evidence="4 6" id="KW-0472">Membrane</keyword>
<dbReference type="GO" id="GO:0005506">
    <property type="term" value="F:iron ion binding"/>
    <property type="evidence" value="ECO:0007669"/>
    <property type="project" value="InterPro"/>
</dbReference>
<dbReference type="STRING" id="2070753.A0A3A2Z4N6"/>
<keyword evidence="2 6" id="KW-0812">Transmembrane</keyword>
<feature type="domain" description="Fatty acid hydroxylase" evidence="7">
    <location>
        <begin position="206"/>
        <end position="340"/>
    </location>
</feature>
<dbReference type="Pfam" id="PF04116">
    <property type="entry name" value="FA_hydroxylase"/>
    <property type="match status" value="1"/>
</dbReference>
<evidence type="ECO:0000259" key="7">
    <source>
        <dbReference type="Pfam" id="PF04116"/>
    </source>
</evidence>
<sequence length="424" mass="48316">MASNSSVMFDLPPLPTYTLVRREPVLPPIPDSILALILPIVAYWTLSMFYHFIDVNDYFPQYRLHTPVELLKRNKVTRWEVVRDVVLQQIVQTIAGMALSYFDEEEFTGKDEYNVAVWARRIRIAQKVLPRILALFGFDALGIAKNVSRHGYTVLGGAIAGGSYPGLTQSIMLDGVKATAPAFAGWEMATANFIYWYFIPTLQFAWAIGVLDTWQYFLHRAMHLNRWLYVTFHSRHHRLYVPYAFGALYNHPVEGFLLDTAGTGVGFLTSMMTNRQAMWYFTFSTIKTVDDHCGYAFPWDPLQHLTSNNAAYHDVHHQSWGIKNNFSQPFFIFWDRIMGTQWTGDVKLRYERGREAAQKKADMEADETSRTPSNLSSGESMTVSTADSADSNARSRLRRKTASLSPHVDTLKGAKHGVRSVFQA</sequence>
<evidence type="ECO:0000256" key="1">
    <source>
        <dbReference type="ARBA" id="ARBA00004370"/>
    </source>
</evidence>
<dbReference type="Proteomes" id="UP000266188">
    <property type="component" value="Unassembled WGS sequence"/>
</dbReference>